<dbReference type="Gene3D" id="3.40.50.300">
    <property type="entry name" value="P-loop containing nucleotide triphosphate hydrolases"/>
    <property type="match status" value="1"/>
</dbReference>
<evidence type="ECO:0000256" key="2">
    <source>
        <dbReference type="ARBA" id="ARBA00022603"/>
    </source>
</evidence>
<name>A0ABY4ZWQ0_9CAUL</name>
<evidence type="ECO:0000256" key="4">
    <source>
        <dbReference type="ARBA" id="ARBA00047942"/>
    </source>
</evidence>
<feature type="domain" description="DNA methylase N-4/N-6" evidence="5">
    <location>
        <begin position="511"/>
        <end position="828"/>
    </location>
</feature>
<dbReference type="InterPro" id="IPR001091">
    <property type="entry name" value="RM_Methyltransferase"/>
</dbReference>
<evidence type="ECO:0000313" key="6">
    <source>
        <dbReference type="EMBL" id="USQ97262.1"/>
    </source>
</evidence>
<sequence>MTNAVREAVAGPHADYRAFLASKAPVVVQSGHLDLTLDAVSPRLKDHARIAVLWALRGGRRAIFANFGLAKTSMQLEWADQVARRSLAEGGPGVALIVAPYGTHQEFERDALTILGWPAGPRFIQRVEDVDGPGVYITNYEPIRDGKLDPNHFVGTTLDEADVLRSFGSKTYQTFLTLFELVPFKLVATATPSPNRYKELIHYAGYLGVMDTGQALTRFFQRDSAKAGNLTLYPHKEEEFWLWVASWALFIQRPSDLGCSDEGYDLPPLDVRWHEVPVDHSTAGCEPDGQGRLFRDAALGVVEASREKRETLSTRVMKAVALRRARPDDRVVLWHDLEAERDALEACLPTCVSIYGSQDIDARKDAILRFSEGWVDELAAKPSIAGAGCNLQKHCAWAVFVGVGFKFRDFIQAIHRVYRFGQTRVVTIDVIYAESETEAVRTLKKKWKAHEHMVARMSEIIRRYGLSSPDMAAEFGRAIRTDQRIEARGAGWLMANNDCVEEVRGMADDSVDLVVTSIPFSNQFEYTPSYNDFGHTENNGRFFDQLAFLIDGLRRVMRPGRIACIHVKDRVEFGSVTGTGRYTVEPFHAQTIEAFRRGGFLYMGMHVITTDVVYENNQTYRLSYGEMLKDSTKMGAGSPEFLLIFAKPQTDASKGYADQPVVKTAEAYSLARWQLDAHALWRSSGDRLLSPEEWKAVPSDAIVRTWKRENLAALYDFDHHVKVGEALELVGKLPKTFMALPPHAADDDVWTDVSRIRTLNTDQAAAGREKHVCPLQFDIVDRAIERYSMPGELVFDPFGGIGTVPFRALHLGRQGRGVELNPGYFRDALGYLQGKENELAIPSLLEVLEGAALASEVAE</sequence>
<gene>
    <name evidence="6" type="ORF">MZV50_06885</name>
</gene>
<dbReference type="InterPro" id="IPR038718">
    <property type="entry name" value="SNF2-like_sf"/>
</dbReference>
<dbReference type="Pfam" id="PF01555">
    <property type="entry name" value="N6_N4_Mtase"/>
    <property type="match status" value="1"/>
</dbReference>
<dbReference type="Proteomes" id="UP001057520">
    <property type="component" value="Chromosome"/>
</dbReference>
<dbReference type="Gene3D" id="3.40.50.10810">
    <property type="entry name" value="Tandem AAA-ATPase domain"/>
    <property type="match status" value="1"/>
</dbReference>
<dbReference type="EMBL" id="CP096040">
    <property type="protein sequence ID" value="USQ97262.1"/>
    <property type="molecule type" value="Genomic_DNA"/>
</dbReference>
<keyword evidence="3" id="KW-0808">Transferase</keyword>
<proteinExistence type="predicted"/>
<evidence type="ECO:0000256" key="1">
    <source>
        <dbReference type="ARBA" id="ARBA00011900"/>
    </source>
</evidence>
<evidence type="ECO:0000256" key="3">
    <source>
        <dbReference type="ARBA" id="ARBA00022679"/>
    </source>
</evidence>
<dbReference type="InterPro" id="IPR029063">
    <property type="entry name" value="SAM-dependent_MTases_sf"/>
</dbReference>
<comment type="catalytic activity">
    <reaction evidence="4">
        <text>a 2'-deoxyadenosine in DNA + S-adenosyl-L-methionine = an N(6)-methyl-2'-deoxyadenosine in DNA + S-adenosyl-L-homocysteine + H(+)</text>
        <dbReference type="Rhea" id="RHEA:15197"/>
        <dbReference type="Rhea" id="RHEA-COMP:12418"/>
        <dbReference type="Rhea" id="RHEA-COMP:12419"/>
        <dbReference type="ChEBI" id="CHEBI:15378"/>
        <dbReference type="ChEBI" id="CHEBI:57856"/>
        <dbReference type="ChEBI" id="CHEBI:59789"/>
        <dbReference type="ChEBI" id="CHEBI:90615"/>
        <dbReference type="ChEBI" id="CHEBI:90616"/>
        <dbReference type="EC" id="2.1.1.72"/>
    </reaction>
</comment>
<dbReference type="InterPro" id="IPR002941">
    <property type="entry name" value="DNA_methylase_N4/N6"/>
</dbReference>
<accession>A0ABY4ZWQ0</accession>
<dbReference type="SUPFAM" id="SSF52540">
    <property type="entry name" value="P-loop containing nucleoside triphosphate hydrolases"/>
    <property type="match status" value="2"/>
</dbReference>
<dbReference type="EC" id="2.1.1.72" evidence="1"/>
<dbReference type="InterPro" id="IPR027417">
    <property type="entry name" value="P-loop_NTPase"/>
</dbReference>
<keyword evidence="2" id="KW-0489">Methyltransferase</keyword>
<keyword evidence="7" id="KW-1185">Reference proteome</keyword>
<protein>
    <recommendedName>
        <fullName evidence="1">site-specific DNA-methyltransferase (adenine-specific)</fullName>
        <ecNumber evidence="1">2.1.1.72</ecNumber>
    </recommendedName>
</protein>
<evidence type="ECO:0000259" key="5">
    <source>
        <dbReference type="Pfam" id="PF01555"/>
    </source>
</evidence>
<dbReference type="SUPFAM" id="SSF53335">
    <property type="entry name" value="S-adenosyl-L-methionine-dependent methyltransferases"/>
    <property type="match status" value="1"/>
</dbReference>
<organism evidence="6 7">
    <name type="scientific">Caulobacter segnis</name>
    <dbReference type="NCBI Taxonomy" id="88688"/>
    <lineage>
        <taxon>Bacteria</taxon>
        <taxon>Pseudomonadati</taxon>
        <taxon>Pseudomonadota</taxon>
        <taxon>Alphaproteobacteria</taxon>
        <taxon>Caulobacterales</taxon>
        <taxon>Caulobacteraceae</taxon>
        <taxon>Caulobacter</taxon>
    </lineage>
</organism>
<dbReference type="Gene3D" id="3.40.50.150">
    <property type="entry name" value="Vaccinia Virus protein VP39"/>
    <property type="match status" value="1"/>
</dbReference>
<reference evidence="6 7" key="1">
    <citation type="submission" date="2022-04" db="EMBL/GenBank/DDBJ databases">
        <title>Genome sequence of soybean root-associated Caulobacter segnis RL271.</title>
        <authorList>
            <person name="Longley R."/>
            <person name="Bonito G."/>
            <person name="Trigodet F."/>
            <person name="Crosson S."/>
            <person name="Fiebig A."/>
        </authorList>
    </citation>
    <scope>NUCLEOTIDE SEQUENCE [LARGE SCALE GENOMIC DNA]</scope>
    <source>
        <strain evidence="6 7">RL271</strain>
    </source>
</reference>
<dbReference type="PRINTS" id="PR00508">
    <property type="entry name" value="S21N4MTFRASE"/>
</dbReference>
<evidence type="ECO:0000313" key="7">
    <source>
        <dbReference type="Proteomes" id="UP001057520"/>
    </source>
</evidence>